<organism evidence="1 2">
    <name type="scientific">Clostridium formicaceticum</name>
    <dbReference type="NCBI Taxonomy" id="1497"/>
    <lineage>
        <taxon>Bacteria</taxon>
        <taxon>Bacillati</taxon>
        <taxon>Bacillota</taxon>
        <taxon>Clostridia</taxon>
        <taxon>Eubacteriales</taxon>
        <taxon>Clostridiaceae</taxon>
        <taxon>Clostridium</taxon>
    </lineage>
</organism>
<dbReference type="AlphaFoldDB" id="A0AAC9WFP0"/>
<sequence>MYAYYLSKGHTLNSLLSLSFTEKLFYVEAMNYMIEQEQEKYKAMFGK</sequence>
<name>A0AAC9WFP0_9CLOT</name>
<gene>
    <name evidence="1" type="ORF">CLFO_15030</name>
</gene>
<dbReference type="Proteomes" id="UP000192478">
    <property type="component" value="Chromosome"/>
</dbReference>
<accession>A0AAC9WFP0</accession>
<reference evidence="1 2" key="1">
    <citation type="submission" date="2017-03" db="EMBL/GenBank/DDBJ databases">
        <title>Complete sequence of Clostridium formicaceticum DSM 92.</title>
        <authorList>
            <person name="Poehlein A."/>
            <person name="Karl M."/>
            <person name="Bengelsdorf F.R."/>
            <person name="Duerre P."/>
            <person name="Daniel R."/>
        </authorList>
    </citation>
    <scope>NUCLEOTIDE SEQUENCE [LARGE SCALE GENOMIC DNA]</scope>
    <source>
        <strain evidence="1 2">DSM 92</strain>
    </source>
</reference>
<proteinExistence type="predicted"/>
<dbReference type="RefSeq" id="WP_156778782.1">
    <property type="nucleotide sequence ID" value="NZ_CP017603.1"/>
</dbReference>
<protein>
    <submittedName>
        <fullName evidence="1">Uncharacterized protein</fullName>
    </submittedName>
</protein>
<evidence type="ECO:0000313" key="2">
    <source>
        <dbReference type="Proteomes" id="UP000192478"/>
    </source>
</evidence>
<evidence type="ECO:0000313" key="1">
    <source>
        <dbReference type="EMBL" id="ARE87117.1"/>
    </source>
</evidence>
<dbReference type="EMBL" id="CP020559">
    <property type="protein sequence ID" value="ARE87117.1"/>
    <property type="molecule type" value="Genomic_DNA"/>
</dbReference>